<evidence type="ECO:0008006" key="5">
    <source>
        <dbReference type="Google" id="ProtNLM"/>
    </source>
</evidence>
<feature type="chain" id="PRO_5047527311" description="Secreted protein" evidence="2">
    <location>
        <begin position="24"/>
        <end position="107"/>
    </location>
</feature>
<proteinExistence type="predicted"/>
<evidence type="ECO:0000313" key="3">
    <source>
        <dbReference type="EMBL" id="MBU8825678.1"/>
    </source>
</evidence>
<feature type="compositionally biased region" description="Gly residues" evidence="1">
    <location>
        <begin position="98"/>
        <end position="107"/>
    </location>
</feature>
<dbReference type="EMBL" id="JAHBOM010000018">
    <property type="protein sequence ID" value="MBU8825678.1"/>
    <property type="molecule type" value="Genomic_DNA"/>
</dbReference>
<evidence type="ECO:0000256" key="1">
    <source>
        <dbReference type="SAM" id="MobiDB-lite"/>
    </source>
</evidence>
<keyword evidence="4" id="KW-1185">Reference proteome</keyword>
<feature type="signal peptide" evidence="2">
    <location>
        <begin position="1"/>
        <end position="23"/>
    </location>
</feature>
<keyword evidence="2" id="KW-0732">Signal</keyword>
<organism evidence="3 4">
    <name type="scientific">Mycolicibacterium goodii</name>
    <name type="common">Mycobacterium goodii</name>
    <dbReference type="NCBI Taxonomy" id="134601"/>
    <lineage>
        <taxon>Bacteria</taxon>
        <taxon>Bacillati</taxon>
        <taxon>Actinomycetota</taxon>
        <taxon>Actinomycetes</taxon>
        <taxon>Mycobacteriales</taxon>
        <taxon>Mycobacteriaceae</taxon>
        <taxon>Mycolicibacterium</taxon>
    </lineage>
</organism>
<reference evidence="3 4" key="1">
    <citation type="submission" date="2021-05" db="EMBL/GenBank/DDBJ databases">
        <title>Draft Genome Sequences of Clinical Respiratory Isolates of Mycobacterium goodii Recovered in Ireland.</title>
        <authorList>
            <person name="Flanagan P.R."/>
            <person name="Mok S."/>
            <person name="Roycroft E."/>
            <person name="Rogers T.R."/>
            <person name="Fitzgibbon M."/>
        </authorList>
    </citation>
    <scope>NUCLEOTIDE SEQUENCE [LARGE SCALE GENOMIC DNA]</scope>
    <source>
        <strain evidence="3 4">14IE55</strain>
    </source>
</reference>
<comment type="caution">
    <text evidence="3">The sequence shown here is derived from an EMBL/GenBank/DDBJ whole genome shotgun (WGS) entry which is preliminary data.</text>
</comment>
<accession>A0ABS6HTY8</accession>
<dbReference type="Proteomes" id="UP000696413">
    <property type="component" value="Unassembled WGS sequence"/>
</dbReference>
<name>A0ABS6HTY8_MYCGD</name>
<sequence>MRSTQRYLTAGLVLVLSPFGAVVVDPPPARADCTSSGYATVCAQGEVRGADGVPRVATPVVPYPCDYDWYCGTEWDLDIGWDPGRPDRPDRPNFPNRPGGGGGIGPR</sequence>
<protein>
    <recommendedName>
        <fullName evidence="5">Secreted protein</fullName>
    </recommendedName>
</protein>
<dbReference type="RefSeq" id="WP_073679246.1">
    <property type="nucleotide sequence ID" value="NZ_CP092364.2"/>
</dbReference>
<evidence type="ECO:0000313" key="4">
    <source>
        <dbReference type="Proteomes" id="UP000696413"/>
    </source>
</evidence>
<feature type="region of interest" description="Disordered" evidence="1">
    <location>
        <begin position="80"/>
        <end position="107"/>
    </location>
</feature>
<gene>
    <name evidence="3" type="ORF">KL859_22740</name>
</gene>
<evidence type="ECO:0000256" key="2">
    <source>
        <dbReference type="SAM" id="SignalP"/>
    </source>
</evidence>